<keyword evidence="1" id="KW-0812">Transmembrane</keyword>
<dbReference type="EMBL" id="JBHZOL010000020">
    <property type="protein sequence ID" value="MFE4105166.1"/>
    <property type="molecule type" value="Genomic_DNA"/>
</dbReference>
<gene>
    <name evidence="3" type="ORF">ACFVKH_02680</name>
</gene>
<accession>A0ABW6IAI3</accession>
<sequence>MQILPKVNSWLMNRWVTPAYSGWVLLGLTLFFFGAATNTLAGWLYVISGVMLALLAIAAVLPPRLLRGLQIQRQPIRPVSVGEPLKLALSLSNATPRAKGMLQICDRLPPALGGTKTQAIALLKAKETYHWQFDCLAQQRGIYRWQRVQLRTAAPFGLFWCHRDRWAKATAVVYPTVLPLSQCPLIDQRLGTAQQQTWSGDRRYQDATEGVTRSLRPYRWGDPTRLIHWRTSARYGELRVRELEHFTQAQAVTLCLDSASNWQTENFEQAVVAVASLYCYGLQQGAAIALWTAKTGILHKKTAILTALAAVNPQEAAVQPLPRSSLIWFSEAAIAQPLPSDSSWIRWPTPTPSPLRQTESAYVYPSVSINPNLPLAPQLQNTPTLISATPR</sequence>
<dbReference type="InterPro" id="IPR002881">
    <property type="entry name" value="DUF58"/>
</dbReference>
<name>A0ABW6IAI3_9CYAN</name>
<evidence type="ECO:0000256" key="1">
    <source>
        <dbReference type="SAM" id="Phobius"/>
    </source>
</evidence>
<dbReference type="Pfam" id="PF01882">
    <property type="entry name" value="DUF58"/>
    <property type="match status" value="1"/>
</dbReference>
<dbReference type="PANTHER" id="PTHR34351:SF1">
    <property type="entry name" value="SLR1927 PROTEIN"/>
    <property type="match status" value="1"/>
</dbReference>
<protein>
    <submittedName>
        <fullName evidence="3">DUF58 domain-containing protein</fullName>
    </submittedName>
</protein>
<evidence type="ECO:0000313" key="3">
    <source>
        <dbReference type="EMBL" id="MFE4105166.1"/>
    </source>
</evidence>
<dbReference type="PANTHER" id="PTHR34351">
    <property type="entry name" value="SLR1927 PROTEIN-RELATED"/>
    <property type="match status" value="1"/>
</dbReference>
<feature type="transmembrane region" description="Helical" evidence="1">
    <location>
        <begin position="20"/>
        <end position="37"/>
    </location>
</feature>
<feature type="domain" description="DUF58" evidence="2">
    <location>
        <begin position="215"/>
        <end position="295"/>
    </location>
</feature>
<dbReference type="Proteomes" id="UP001600165">
    <property type="component" value="Unassembled WGS sequence"/>
</dbReference>
<keyword evidence="1" id="KW-0472">Membrane</keyword>
<keyword evidence="4" id="KW-1185">Reference proteome</keyword>
<evidence type="ECO:0000259" key="2">
    <source>
        <dbReference type="Pfam" id="PF01882"/>
    </source>
</evidence>
<feature type="transmembrane region" description="Helical" evidence="1">
    <location>
        <begin position="43"/>
        <end position="61"/>
    </location>
</feature>
<evidence type="ECO:0000313" key="4">
    <source>
        <dbReference type="Proteomes" id="UP001600165"/>
    </source>
</evidence>
<organism evidence="3 4">
    <name type="scientific">Almyronema epifaneia S1</name>
    <dbReference type="NCBI Taxonomy" id="2991925"/>
    <lineage>
        <taxon>Bacteria</taxon>
        <taxon>Bacillati</taxon>
        <taxon>Cyanobacteriota</taxon>
        <taxon>Cyanophyceae</taxon>
        <taxon>Nodosilineales</taxon>
        <taxon>Nodosilineaceae</taxon>
        <taxon>Almyronema</taxon>
        <taxon>Almyronema epifaneia</taxon>
    </lineage>
</organism>
<dbReference type="RefSeq" id="WP_377961257.1">
    <property type="nucleotide sequence ID" value="NZ_JBHZOL010000020.1"/>
</dbReference>
<reference evidence="3 4" key="1">
    <citation type="submission" date="2024-10" db="EMBL/GenBank/DDBJ databases">
        <authorList>
            <person name="Ratan Roy A."/>
            <person name="Morales Sandoval P.H."/>
            <person name="De Los Santos Villalobos S."/>
            <person name="Chakraborty S."/>
            <person name="Mukherjee J."/>
        </authorList>
    </citation>
    <scope>NUCLEOTIDE SEQUENCE [LARGE SCALE GENOMIC DNA]</scope>
    <source>
        <strain evidence="3 4">S1</strain>
    </source>
</reference>
<keyword evidence="1" id="KW-1133">Transmembrane helix</keyword>
<proteinExistence type="predicted"/>
<comment type="caution">
    <text evidence="3">The sequence shown here is derived from an EMBL/GenBank/DDBJ whole genome shotgun (WGS) entry which is preliminary data.</text>
</comment>